<dbReference type="InterPro" id="IPR029063">
    <property type="entry name" value="SAM-dependent_MTases_sf"/>
</dbReference>
<accession>A0A7Y7XHI0</accession>
<sequence length="313" mass="35595">MARVTDEEFNAALPVMQKLLWADPLDRARVQGHGLNVVPSNFYSSTPSLSEIASSYEYTETEPPYLNCGLFDQDAQRAELRELIPYAVDFTPGEVGDEETCTSYFWKNGQFTCSDAVAYYAYVRRIRPKTIVEIGSGFSSLIALEALGKNGSGRLLCVEPFPRPFITSLANEGALELQTLRAQDLTVEMLNATLEDGDILFIDSTHTVKTGSDCLHIYLRLLPRITKKIFVHVHDVFLPFGLPTKWLIDHQIYWTEQYLLLALMIDNPRTKLLFGSHYHKHFNDDLLTELMHGRAESRGASFWFEFDGRIKDL</sequence>
<keyword evidence="1" id="KW-0489">Methyltransferase</keyword>
<dbReference type="Gene3D" id="3.40.50.150">
    <property type="entry name" value="Vaccinia Virus protein VP39"/>
    <property type="match status" value="1"/>
</dbReference>
<dbReference type="GO" id="GO:0008168">
    <property type="term" value="F:methyltransferase activity"/>
    <property type="evidence" value="ECO:0007669"/>
    <property type="project" value="UniProtKB-KW"/>
</dbReference>
<organism evidence="1 2">
    <name type="scientific">Pseudomonas gingeri</name>
    <dbReference type="NCBI Taxonomy" id="117681"/>
    <lineage>
        <taxon>Bacteria</taxon>
        <taxon>Pseudomonadati</taxon>
        <taxon>Pseudomonadota</taxon>
        <taxon>Gammaproteobacteria</taxon>
        <taxon>Pseudomonadales</taxon>
        <taxon>Pseudomonadaceae</taxon>
        <taxon>Pseudomonas</taxon>
    </lineage>
</organism>
<dbReference type="GO" id="GO:0032259">
    <property type="term" value="P:methylation"/>
    <property type="evidence" value="ECO:0007669"/>
    <property type="project" value="UniProtKB-KW"/>
</dbReference>
<gene>
    <name evidence="1" type="ORF">HX882_27790</name>
</gene>
<dbReference type="RefSeq" id="WP_177105264.1">
    <property type="nucleotide sequence ID" value="NZ_JACAQB010000026.1"/>
</dbReference>
<comment type="caution">
    <text evidence="1">The sequence shown here is derived from an EMBL/GenBank/DDBJ whole genome shotgun (WGS) entry which is preliminary data.</text>
</comment>
<reference evidence="1 2" key="1">
    <citation type="submission" date="2020-04" db="EMBL/GenBank/DDBJ databases">
        <title>Molecular characterization of pseudomonads from Agaricus bisporus reveal novel blotch 2 pathogens in Western Europe.</title>
        <authorList>
            <person name="Taparia T."/>
            <person name="Krijger M."/>
            <person name="Haynes E."/>
            <person name="Elpinstone J.G."/>
            <person name="Noble R."/>
            <person name="Van Der Wolf J."/>
        </authorList>
    </citation>
    <scope>NUCLEOTIDE SEQUENCE [LARGE SCALE GENOMIC DNA]</scope>
    <source>
        <strain evidence="1 2">H7001</strain>
    </source>
</reference>
<dbReference type="Pfam" id="PF13578">
    <property type="entry name" value="Methyltransf_24"/>
    <property type="match status" value="1"/>
</dbReference>
<evidence type="ECO:0000313" key="2">
    <source>
        <dbReference type="Proteomes" id="UP000539985"/>
    </source>
</evidence>
<dbReference type="EMBL" id="JACAQB010000026">
    <property type="protein sequence ID" value="NWB99681.1"/>
    <property type="molecule type" value="Genomic_DNA"/>
</dbReference>
<dbReference type="SUPFAM" id="SSF53335">
    <property type="entry name" value="S-adenosyl-L-methionine-dependent methyltransferases"/>
    <property type="match status" value="1"/>
</dbReference>
<dbReference type="AlphaFoldDB" id="A0A7Y7XHI0"/>
<keyword evidence="1" id="KW-0808">Transferase</keyword>
<evidence type="ECO:0000313" key="1">
    <source>
        <dbReference type="EMBL" id="NWB99681.1"/>
    </source>
</evidence>
<protein>
    <submittedName>
        <fullName evidence="1">Class I SAM-dependent methyltransferase</fullName>
    </submittedName>
</protein>
<name>A0A7Y7XHI0_9PSED</name>
<proteinExistence type="predicted"/>
<dbReference type="Proteomes" id="UP000539985">
    <property type="component" value="Unassembled WGS sequence"/>
</dbReference>